<evidence type="ECO:0000313" key="2">
    <source>
        <dbReference type="EMBL" id="PWA63133.1"/>
    </source>
</evidence>
<dbReference type="AlphaFoldDB" id="A0A2U1MPE2"/>
<dbReference type="EMBL" id="PKPP01004705">
    <property type="protein sequence ID" value="PWA63133.1"/>
    <property type="molecule type" value="Genomic_DNA"/>
</dbReference>
<protein>
    <recommendedName>
        <fullName evidence="1">KIB1-4 beta-propeller domain-containing protein</fullName>
    </recommendedName>
</protein>
<organism evidence="2 3">
    <name type="scientific">Artemisia annua</name>
    <name type="common">Sweet wormwood</name>
    <dbReference type="NCBI Taxonomy" id="35608"/>
    <lineage>
        <taxon>Eukaryota</taxon>
        <taxon>Viridiplantae</taxon>
        <taxon>Streptophyta</taxon>
        <taxon>Embryophyta</taxon>
        <taxon>Tracheophyta</taxon>
        <taxon>Spermatophyta</taxon>
        <taxon>Magnoliopsida</taxon>
        <taxon>eudicotyledons</taxon>
        <taxon>Gunneridae</taxon>
        <taxon>Pentapetalae</taxon>
        <taxon>asterids</taxon>
        <taxon>campanulids</taxon>
        <taxon>Asterales</taxon>
        <taxon>Asteraceae</taxon>
        <taxon>Asteroideae</taxon>
        <taxon>Anthemideae</taxon>
        <taxon>Artemisiinae</taxon>
        <taxon>Artemisia</taxon>
    </lineage>
</organism>
<dbReference type="InterPro" id="IPR050942">
    <property type="entry name" value="F-box_BR-signaling"/>
</dbReference>
<sequence length="352" mass="40686">MLSILTSSHRSCKETQVPEWTSLAVQWFTSLMLAQKSNDKEFRELLLLSNKNIRKKSIRKIRLPQIYDKVFKTSCGWLATVGEDYASQLIHPLSCEIINLPKVDTFDPDQFKEHSQWYQGINKLLLIPNNIQSSLALPLVVVLWGCSRKLGFCRPGDNKWTAVGMGQYDFTYYNGRVYCFNWQNQVRAWDVHGEDPTVLVDVSTMPLYLYHYGDVTVAYLIGLDDGERKRLLVVIREHHEYKGKYRMDKNHKTKRFVVFAYDLENKEWSKVKDLGTKALFVGDASFWLEEDTAGVIKGNCIYFTDDAYFLHGHPNGKGRDMGIYHLSDETIKPYFNGVSLSNVTPPIWLRSS</sequence>
<dbReference type="Proteomes" id="UP000245207">
    <property type="component" value="Unassembled WGS sequence"/>
</dbReference>
<dbReference type="InterPro" id="IPR005174">
    <property type="entry name" value="KIB1-4_b-propeller"/>
</dbReference>
<accession>A0A2U1MPE2</accession>
<gene>
    <name evidence="2" type="ORF">CTI12_AA357310</name>
</gene>
<keyword evidence="3" id="KW-1185">Reference proteome</keyword>
<dbReference type="Pfam" id="PF03478">
    <property type="entry name" value="Beta-prop_KIB1-4"/>
    <property type="match status" value="1"/>
</dbReference>
<name>A0A2U1MPE2_ARTAN</name>
<feature type="domain" description="KIB1-4 beta-propeller" evidence="1">
    <location>
        <begin position="53"/>
        <end position="324"/>
    </location>
</feature>
<dbReference type="PANTHER" id="PTHR44259:SF108">
    <property type="entry name" value="F-BOX PROTEIN SKIP23-LIKE"/>
    <property type="match status" value="1"/>
</dbReference>
<dbReference type="PANTHER" id="PTHR44259">
    <property type="entry name" value="OS07G0183000 PROTEIN-RELATED"/>
    <property type="match status" value="1"/>
</dbReference>
<reference evidence="2 3" key="1">
    <citation type="journal article" date="2018" name="Mol. Plant">
        <title>The genome of Artemisia annua provides insight into the evolution of Asteraceae family and artemisinin biosynthesis.</title>
        <authorList>
            <person name="Shen Q."/>
            <person name="Zhang L."/>
            <person name="Liao Z."/>
            <person name="Wang S."/>
            <person name="Yan T."/>
            <person name="Shi P."/>
            <person name="Liu M."/>
            <person name="Fu X."/>
            <person name="Pan Q."/>
            <person name="Wang Y."/>
            <person name="Lv Z."/>
            <person name="Lu X."/>
            <person name="Zhang F."/>
            <person name="Jiang W."/>
            <person name="Ma Y."/>
            <person name="Chen M."/>
            <person name="Hao X."/>
            <person name="Li L."/>
            <person name="Tang Y."/>
            <person name="Lv G."/>
            <person name="Zhou Y."/>
            <person name="Sun X."/>
            <person name="Brodelius P.E."/>
            <person name="Rose J.K.C."/>
            <person name="Tang K."/>
        </authorList>
    </citation>
    <scope>NUCLEOTIDE SEQUENCE [LARGE SCALE GENOMIC DNA]</scope>
    <source>
        <strain evidence="3">cv. Huhao1</strain>
        <tissue evidence="2">Leaf</tissue>
    </source>
</reference>
<evidence type="ECO:0000259" key="1">
    <source>
        <dbReference type="Pfam" id="PF03478"/>
    </source>
</evidence>
<comment type="caution">
    <text evidence="2">The sequence shown here is derived from an EMBL/GenBank/DDBJ whole genome shotgun (WGS) entry which is preliminary data.</text>
</comment>
<dbReference type="OrthoDB" id="642536at2759"/>
<dbReference type="STRING" id="35608.A0A2U1MPE2"/>
<evidence type="ECO:0000313" key="3">
    <source>
        <dbReference type="Proteomes" id="UP000245207"/>
    </source>
</evidence>
<proteinExistence type="predicted"/>